<dbReference type="EMBL" id="OX395126">
    <property type="protein sequence ID" value="CAI5763728.1"/>
    <property type="molecule type" value="Genomic_DNA"/>
</dbReference>
<protein>
    <submittedName>
        <fullName evidence="1">Uncharacterized protein</fullName>
    </submittedName>
</protein>
<name>A0AA35JS44_9SAUR</name>
<reference evidence="1" key="1">
    <citation type="submission" date="2022-12" db="EMBL/GenBank/DDBJ databases">
        <authorList>
            <person name="Alioto T."/>
            <person name="Alioto T."/>
            <person name="Gomez Garrido J."/>
        </authorList>
    </citation>
    <scope>NUCLEOTIDE SEQUENCE</scope>
</reference>
<keyword evidence="2" id="KW-1185">Reference proteome</keyword>
<gene>
    <name evidence="1" type="ORF">PODLI_1B001240</name>
</gene>
<dbReference type="AlphaFoldDB" id="A0AA35JS44"/>
<evidence type="ECO:0000313" key="1">
    <source>
        <dbReference type="EMBL" id="CAI5763728.1"/>
    </source>
</evidence>
<dbReference type="Proteomes" id="UP001178461">
    <property type="component" value="Chromosome 1"/>
</dbReference>
<sequence>MAAEDWKNGTYSFTPTCEVSSDEMRKQPLANAAGYMGLFTANADEAKSHCTWTLQNVESQKGQSCEH</sequence>
<evidence type="ECO:0000313" key="2">
    <source>
        <dbReference type="Proteomes" id="UP001178461"/>
    </source>
</evidence>
<proteinExistence type="predicted"/>
<organism evidence="1 2">
    <name type="scientific">Podarcis lilfordi</name>
    <name type="common">Lilford's wall lizard</name>
    <dbReference type="NCBI Taxonomy" id="74358"/>
    <lineage>
        <taxon>Eukaryota</taxon>
        <taxon>Metazoa</taxon>
        <taxon>Chordata</taxon>
        <taxon>Craniata</taxon>
        <taxon>Vertebrata</taxon>
        <taxon>Euteleostomi</taxon>
        <taxon>Lepidosauria</taxon>
        <taxon>Squamata</taxon>
        <taxon>Bifurcata</taxon>
        <taxon>Unidentata</taxon>
        <taxon>Episquamata</taxon>
        <taxon>Laterata</taxon>
        <taxon>Lacertibaenia</taxon>
        <taxon>Lacertidae</taxon>
        <taxon>Podarcis</taxon>
    </lineage>
</organism>
<accession>A0AA35JS44</accession>